<dbReference type="Gene3D" id="2.30.30.40">
    <property type="entry name" value="SH3 Domains"/>
    <property type="match status" value="1"/>
</dbReference>
<gene>
    <name evidence="6" type="ORF">GBAR_LOCUS498</name>
</gene>
<feature type="region of interest" description="Disordered" evidence="4">
    <location>
        <begin position="955"/>
        <end position="1006"/>
    </location>
</feature>
<feature type="compositionally biased region" description="Low complexity" evidence="4">
    <location>
        <begin position="956"/>
        <end position="965"/>
    </location>
</feature>
<feature type="compositionally biased region" description="Acidic residues" evidence="4">
    <location>
        <begin position="404"/>
        <end position="418"/>
    </location>
</feature>
<dbReference type="Proteomes" id="UP001174909">
    <property type="component" value="Unassembled WGS sequence"/>
</dbReference>
<comment type="caution">
    <text evidence="6">The sequence shown here is derived from an EMBL/GenBank/DDBJ whole genome shotgun (WGS) entry which is preliminary data.</text>
</comment>
<dbReference type="InterPro" id="IPR032506">
    <property type="entry name" value="SGSH_C"/>
</dbReference>
<dbReference type="SUPFAM" id="SSF50044">
    <property type="entry name" value="SH3-domain"/>
    <property type="match status" value="1"/>
</dbReference>
<feature type="compositionally biased region" description="Pro residues" evidence="4">
    <location>
        <begin position="828"/>
        <end position="841"/>
    </location>
</feature>
<keyword evidence="2 3" id="KW-0728">SH3 domain</keyword>
<feature type="domain" description="SH3" evidence="5">
    <location>
        <begin position="1098"/>
        <end position="1164"/>
    </location>
</feature>
<evidence type="ECO:0000256" key="1">
    <source>
        <dbReference type="ARBA" id="ARBA00008779"/>
    </source>
</evidence>
<dbReference type="GO" id="GO:0008449">
    <property type="term" value="F:N-acetylglucosamine-6-sulfatase activity"/>
    <property type="evidence" value="ECO:0007669"/>
    <property type="project" value="TreeGrafter"/>
</dbReference>
<feature type="region of interest" description="Disordered" evidence="4">
    <location>
        <begin position="285"/>
        <end position="457"/>
    </location>
</feature>
<feature type="compositionally biased region" description="Polar residues" evidence="4">
    <location>
        <begin position="611"/>
        <end position="620"/>
    </location>
</feature>
<dbReference type="InterPro" id="IPR011993">
    <property type="entry name" value="PH-like_dom_sf"/>
</dbReference>
<dbReference type="InterPro" id="IPR001452">
    <property type="entry name" value="SH3_domain"/>
</dbReference>
<dbReference type="Gene3D" id="2.30.29.30">
    <property type="entry name" value="Pleckstrin-homology domain (PH domain)/Phosphotyrosine-binding domain (PTB)"/>
    <property type="match status" value="2"/>
</dbReference>
<dbReference type="Pfam" id="PF00169">
    <property type="entry name" value="PH"/>
    <property type="match status" value="1"/>
</dbReference>
<dbReference type="InterPro" id="IPR001849">
    <property type="entry name" value="PH_domain"/>
</dbReference>
<name>A0AA35QTJ9_GEOBA</name>
<dbReference type="Gene3D" id="3.40.720.10">
    <property type="entry name" value="Alkaline Phosphatase, subunit A"/>
    <property type="match status" value="1"/>
</dbReference>
<evidence type="ECO:0000313" key="7">
    <source>
        <dbReference type="Proteomes" id="UP001174909"/>
    </source>
</evidence>
<comment type="similarity">
    <text evidence="1">Belongs to the sulfatase family.</text>
</comment>
<feature type="region of interest" description="Disordered" evidence="4">
    <location>
        <begin position="736"/>
        <end position="764"/>
    </location>
</feature>
<dbReference type="InterPro" id="IPR036028">
    <property type="entry name" value="SH3-like_dom_sf"/>
</dbReference>
<evidence type="ECO:0000313" key="6">
    <source>
        <dbReference type="EMBL" id="CAI7990523.1"/>
    </source>
</evidence>
<feature type="region of interest" description="Disordered" evidence="4">
    <location>
        <begin position="782"/>
        <end position="880"/>
    </location>
</feature>
<dbReference type="Pfam" id="PF16347">
    <property type="entry name" value="SGSH_C"/>
    <property type="match status" value="1"/>
</dbReference>
<dbReference type="AlphaFoldDB" id="A0AA35QTJ9"/>
<dbReference type="SMART" id="SM00233">
    <property type="entry name" value="PH"/>
    <property type="match status" value="3"/>
</dbReference>
<dbReference type="SUPFAM" id="SSF53649">
    <property type="entry name" value="Alkaline phosphatase-like"/>
    <property type="match status" value="1"/>
</dbReference>
<feature type="region of interest" description="Disordered" evidence="4">
    <location>
        <begin position="237"/>
        <end position="263"/>
    </location>
</feature>
<reference evidence="6" key="1">
    <citation type="submission" date="2023-03" db="EMBL/GenBank/DDBJ databases">
        <authorList>
            <person name="Steffen K."/>
            <person name="Cardenas P."/>
        </authorList>
    </citation>
    <scope>NUCLEOTIDE SEQUENCE</scope>
</reference>
<dbReference type="GO" id="GO:0005539">
    <property type="term" value="F:glycosaminoglycan binding"/>
    <property type="evidence" value="ECO:0007669"/>
    <property type="project" value="TreeGrafter"/>
</dbReference>
<protein>
    <submittedName>
        <fullName evidence="6">N-acetylglucosamine-6-sulfatase</fullName>
    </submittedName>
</protein>
<dbReference type="SMART" id="SM00326">
    <property type="entry name" value="SH3"/>
    <property type="match status" value="1"/>
</dbReference>
<keyword evidence="7" id="KW-1185">Reference proteome</keyword>
<dbReference type="PROSITE" id="PS50002">
    <property type="entry name" value="SH3"/>
    <property type="match status" value="1"/>
</dbReference>
<feature type="region of interest" description="Disordered" evidence="4">
    <location>
        <begin position="576"/>
        <end position="629"/>
    </location>
</feature>
<accession>A0AA35QTJ9</accession>
<organism evidence="6 7">
    <name type="scientific">Geodia barretti</name>
    <name type="common">Barrett's horny sponge</name>
    <dbReference type="NCBI Taxonomy" id="519541"/>
    <lineage>
        <taxon>Eukaryota</taxon>
        <taxon>Metazoa</taxon>
        <taxon>Porifera</taxon>
        <taxon>Demospongiae</taxon>
        <taxon>Heteroscleromorpha</taxon>
        <taxon>Tetractinellida</taxon>
        <taxon>Astrophorina</taxon>
        <taxon>Geodiidae</taxon>
        <taxon>Geodia</taxon>
    </lineage>
</organism>
<evidence type="ECO:0000259" key="5">
    <source>
        <dbReference type="PROSITE" id="PS50002"/>
    </source>
</evidence>
<dbReference type="PANTHER" id="PTHR43108">
    <property type="entry name" value="N-ACETYLGLUCOSAMINE-6-SULFATASE FAMILY MEMBER"/>
    <property type="match status" value="1"/>
</dbReference>
<dbReference type="EMBL" id="CASHTH010000074">
    <property type="protein sequence ID" value="CAI7990523.1"/>
    <property type="molecule type" value="Genomic_DNA"/>
</dbReference>
<feature type="compositionally biased region" description="Basic residues" evidence="4">
    <location>
        <begin position="380"/>
        <end position="390"/>
    </location>
</feature>
<dbReference type="SUPFAM" id="SSF50729">
    <property type="entry name" value="PH domain-like"/>
    <property type="match status" value="3"/>
</dbReference>
<evidence type="ECO:0000256" key="2">
    <source>
        <dbReference type="ARBA" id="ARBA00022443"/>
    </source>
</evidence>
<feature type="compositionally biased region" description="Basic and acidic residues" evidence="4">
    <location>
        <begin position="322"/>
        <end position="331"/>
    </location>
</feature>
<dbReference type="InterPro" id="IPR017850">
    <property type="entry name" value="Alkaline_phosphatase_core_sf"/>
</dbReference>
<feature type="region of interest" description="Disordered" evidence="4">
    <location>
        <begin position="908"/>
        <end position="931"/>
    </location>
</feature>
<dbReference type="PANTHER" id="PTHR43108:SF8">
    <property type="entry name" value="SD21168P"/>
    <property type="match status" value="1"/>
</dbReference>
<sequence length="1167" mass="127694">MDSSITPTSSTPVITGSSWGQFRLPSCKLQPYDHDLRVPFSISGPGIPARSSFDFVAGMVDVAPTLLSLVGGSPPLAMDGKSFADLLLKPSDVGSIRQKHMIEYWSLGNVIRYGHYIDMPNNTFIGVRLLNSTHDYMYAEFYQGDGSEFSTPLEYELFNVAADPYQMTNLYGTQREDKQLVAELHRFMHTEVKCSGQLNYTVVFLRMLEQFKIPAVMETRRKKLLEKLLYLQGDTIRETPPSYENGDATSPTDGKRELARNSSVSVVDSKVSEYARIETKAKKEMTAFSPKKAAGTAPEVAKEEDVAPANEGTDYLEPASVLKRENKKGEDGAAASERPASTASNESDKKEPTEESSGVAAAGEGKGKKKRFGGGGLKVLRNKIGKRSKKTGQNVSAVTLVEGENGEQEPAEQGEGEETTSVAGGEGEVKEEEEKEAEEATEGEGTAEKEEEVQEEGVRIKSALEKRVPKRLGKSFNWIKIAGKLKETTLVLIAGSKDKELELVGCMVSPSDAAPNGIELFSHREQKQWVFRVETSELREKWVEELQKAIDACPTEPTCPPVEDDCVFLKSQRSHSKINSNNNSKRSPDIVIDPTTTSDEEIGSPLKNKRTSFSVSPNRSAKSKPVNEIPEQGVQMKGYVHRKKGTFGGWEKTYAVVTYAAIYFTSGEEVKEYHHVCLLNGSGTVKLEKKGHDKQSEGLLVRSGRNKETLSLPSSEVHSWRQVMEEVLGVSTSNLELGSDEEDEGAESATPTNVPRIEEDQGLYEELPAGEEIEEDIYEEFDDVKPSSSPPEKTAPSLPPPRQEQRLPSPALPARNDRSESVSSRPSPSLPPRNSPNPTPKLTPQLKKSAAPPPAQPDVGGDELYEDVVAPPTSSGGGDIVEEMYDDVVAGGGGGEVVEELYEDVVPPVGGAKGAELPTEDYTEMDIGQGPTEDYVLMEKPKGDEEELEVYCEVDPTSPSLQSPPVSLPPRGVSKPAAAAASKIVKPPPPASYTPRHSDSLSHKPPQKSKFYEEWCAVEGTNFCCYKNQKDKRVSDKLSLSEFDMAYSPAGKDGKFSFRLMKGDKVHHFTPGSKESLTSWISALRGLAKSATLELLSGEQEIYETTADHTAESDEQISFKSGSYLRVISRDSSDYWIGQLGSTPHVFTGKIGKIPTSKVRLAEDLYI</sequence>
<proteinExistence type="inferred from homology"/>
<evidence type="ECO:0000256" key="3">
    <source>
        <dbReference type="PROSITE-ProRule" id="PRU00192"/>
    </source>
</evidence>
<feature type="compositionally biased region" description="Acidic residues" evidence="4">
    <location>
        <begin position="429"/>
        <end position="442"/>
    </location>
</feature>
<evidence type="ECO:0000256" key="4">
    <source>
        <dbReference type="SAM" id="MobiDB-lite"/>
    </source>
</evidence>